<keyword evidence="3" id="KW-0449">Lipoprotein</keyword>
<dbReference type="Gene3D" id="2.130.10.10">
    <property type="entry name" value="YVTN repeat-like/Quinoprotein amine dehydrogenase"/>
    <property type="match status" value="2"/>
</dbReference>
<dbReference type="RefSeq" id="WP_345679770.1">
    <property type="nucleotide sequence ID" value="NZ_BAABHS010000035.1"/>
</dbReference>
<dbReference type="InterPro" id="IPR015943">
    <property type="entry name" value="WD40/YVTN_repeat-like_dom_sf"/>
</dbReference>
<feature type="compositionally biased region" description="Pro residues" evidence="1">
    <location>
        <begin position="47"/>
        <end position="67"/>
    </location>
</feature>
<keyword evidence="4" id="KW-1185">Reference proteome</keyword>
<dbReference type="InterPro" id="IPR011044">
    <property type="entry name" value="Quino_amine_DH_bsu"/>
</dbReference>
<comment type="caution">
    <text evidence="3">The sequence shown here is derived from an EMBL/GenBank/DDBJ whole genome shotgun (WGS) entry which is preliminary data.</text>
</comment>
<keyword evidence="2" id="KW-0732">Signal</keyword>
<feature type="signal peptide" evidence="2">
    <location>
        <begin position="1"/>
        <end position="19"/>
    </location>
</feature>
<evidence type="ECO:0000256" key="2">
    <source>
        <dbReference type="SAM" id="SignalP"/>
    </source>
</evidence>
<accession>A0ABP9I627</accession>
<evidence type="ECO:0000313" key="3">
    <source>
        <dbReference type="EMBL" id="GAA4988491.1"/>
    </source>
</evidence>
<proteinExistence type="predicted"/>
<dbReference type="PANTHER" id="PTHR47197:SF3">
    <property type="entry name" value="DIHYDRO-HEME D1 DEHYDROGENASE"/>
    <property type="match status" value="1"/>
</dbReference>
<feature type="chain" id="PRO_5046652398" evidence="2">
    <location>
        <begin position="20"/>
        <end position="391"/>
    </location>
</feature>
<sequence length="391" mass="39542">MTLGAVGLAVAGLLLSACASDGSSAASGTPPAPRPADAGAARAPGTPAVPGPGTPGPGTPAAPPAVPTPDGETLLVADFGGKTVTFVDPARGGLGSVEVGTAPYGIALGSDGRAWVATAEGVAIVDTKQRVLLGRVPYTVDTGRPTYGEYRGGGMGIAISPDGSRVYVGVNIPGEDGVLQVVDTATRTVVGSVPTGRRPFDVVVARDGSEAYSVDHDAYTVTAVRADTLSARRMTVAPYGTKGGLGGWLKPHYAEMRADGRLVLPFEGERLAVLDPRTGDVAVERMTASTHQHGTALTPDGRLLVVGTGSDGTVHGPASLTVRDPAGGERVIRLQGAHEDVTSSRDGKTAYVTGGFTRDGSWDGITVVDLTSGDTRRLTVGARPLGVVVLP</sequence>
<name>A0ABP9I627_9ACTN</name>
<evidence type="ECO:0000256" key="1">
    <source>
        <dbReference type="SAM" id="MobiDB-lite"/>
    </source>
</evidence>
<organism evidence="3 4">
    <name type="scientific">Yinghuangia aomiensis</name>
    <dbReference type="NCBI Taxonomy" id="676205"/>
    <lineage>
        <taxon>Bacteria</taxon>
        <taxon>Bacillati</taxon>
        <taxon>Actinomycetota</taxon>
        <taxon>Actinomycetes</taxon>
        <taxon>Kitasatosporales</taxon>
        <taxon>Streptomycetaceae</taxon>
        <taxon>Yinghuangia</taxon>
    </lineage>
</organism>
<dbReference type="SUPFAM" id="SSF50969">
    <property type="entry name" value="YVTN repeat-like/Quinoprotein amine dehydrogenase"/>
    <property type="match status" value="1"/>
</dbReference>
<dbReference type="EMBL" id="BAABHS010000035">
    <property type="protein sequence ID" value="GAA4988491.1"/>
    <property type="molecule type" value="Genomic_DNA"/>
</dbReference>
<gene>
    <name evidence="3" type="ORF">GCM10023205_69320</name>
</gene>
<dbReference type="Proteomes" id="UP001500466">
    <property type="component" value="Unassembled WGS sequence"/>
</dbReference>
<feature type="region of interest" description="Disordered" evidence="1">
    <location>
        <begin position="21"/>
        <end position="72"/>
    </location>
</feature>
<protein>
    <submittedName>
        <fullName evidence="3">Lipoprotein</fullName>
    </submittedName>
</protein>
<dbReference type="PANTHER" id="PTHR47197">
    <property type="entry name" value="PROTEIN NIRF"/>
    <property type="match status" value="1"/>
</dbReference>
<dbReference type="InterPro" id="IPR051200">
    <property type="entry name" value="Host-pathogen_enzymatic-act"/>
</dbReference>
<feature type="compositionally biased region" description="Low complexity" evidence="1">
    <location>
        <begin position="21"/>
        <end position="46"/>
    </location>
</feature>
<reference evidence="4" key="1">
    <citation type="journal article" date="2019" name="Int. J. Syst. Evol. Microbiol.">
        <title>The Global Catalogue of Microorganisms (GCM) 10K type strain sequencing project: providing services to taxonomists for standard genome sequencing and annotation.</title>
        <authorList>
            <consortium name="The Broad Institute Genomics Platform"/>
            <consortium name="The Broad Institute Genome Sequencing Center for Infectious Disease"/>
            <person name="Wu L."/>
            <person name="Ma J."/>
        </authorList>
    </citation>
    <scope>NUCLEOTIDE SEQUENCE [LARGE SCALE GENOMIC DNA]</scope>
    <source>
        <strain evidence="4">JCM 17986</strain>
    </source>
</reference>
<evidence type="ECO:0000313" key="4">
    <source>
        <dbReference type="Proteomes" id="UP001500466"/>
    </source>
</evidence>